<accession>A0A8H3V1N0</accession>
<dbReference type="GO" id="GO:0006270">
    <property type="term" value="P:DNA replication initiation"/>
    <property type="evidence" value="ECO:0007669"/>
    <property type="project" value="InterPro"/>
</dbReference>
<keyword evidence="3" id="KW-0235">DNA replication</keyword>
<evidence type="ECO:0000256" key="3">
    <source>
        <dbReference type="ARBA" id="ARBA00022705"/>
    </source>
</evidence>
<feature type="region of interest" description="Disordered" evidence="6">
    <location>
        <begin position="196"/>
        <end position="311"/>
    </location>
</feature>
<comment type="similarity">
    <text evidence="2">Belongs to the CDC45 family.</text>
</comment>
<organism evidence="7 8">
    <name type="scientific">Venturia inaequalis</name>
    <name type="common">Apple scab fungus</name>
    <dbReference type="NCBI Taxonomy" id="5025"/>
    <lineage>
        <taxon>Eukaryota</taxon>
        <taxon>Fungi</taxon>
        <taxon>Dikarya</taxon>
        <taxon>Ascomycota</taxon>
        <taxon>Pezizomycotina</taxon>
        <taxon>Dothideomycetes</taxon>
        <taxon>Pleosporomycetidae</taxon>
        <taxon>Venturiales</taxon>
        <taxon>Venturiaceae</taxon>
        <taxon>Venturia</taxon>
    </lineage>
</organism>
<dbReference type="GO" id="GO:1902977">
    <property type="term" value="P:mitotic DNA replication preinitiation complex assembly"/>
    <property type="evidence" value="ECO:0007669"/>
    <property type="project" value="TreeGrafter"/>
</dbReference>
<dbReference type="EMBL" id="WNWS01000113">
    <property type="protein sequence ID" value="KAE9979770.1"/>
    <property type="molecule type" value="Genomic_DNA"/>
</dbReference>
<evidence type="ECO:0000256" key="4">
    <source>
        <dbReference type="ARBA" id="ARBA00023242"/>
    </source>
</evidence>
<comment type="caution">
    <text evidence="7">The sequence shown here is derived from an EMBL/GenBank/DDBJ whole genome shotgun (WGS) entry which is preliminary data.</text>
</comment>
<dbReference type="Proteomes" id="UP000447873">
    <property type="component" value="Unassembled WGS sequence"/>
</dbReference>
<reference evidence="7 8" key="1">
    <citation type="submission" date="2018-12" db="EMBL/GenBank/DDBJ databases">
        <title>Venturia inaequalis Genome Resource.</title>
        <authorList>
            <person name="Lichtner F.J."/>
        </authorList>
    </citation>
    <scope>NUCLEOTIDE SEQUENCE [LARGE SCALE GENOMIC DNA]</scope>
    <source>
        <strain evidence="7 8">120213</strain>
    </source>
</reference>
<feature type="compositionally biased region" description="Acidic residues" evidence="6">
    <location>
        <begin position="791"/>
        <end position="817"/>
    </location>
</feature>
<evidence type="ECO:0000256" key="2">
    <source>
        <dbReference type="ARBA" id="ARBA00010727"/>
    </source>
</evidence>
<name>A0A8H3V1N0_VENIN</name>
<dbReference type="GO" id="GO:0003688">
    <property type="term" value="F:DNA replication origin binding"/>
    <property type="evidence" value="ECO:0007669"/>
    <property type="project" value="TreeGrafter"/>
</dbReference>
<keyword evidence="4" id="KW-0539">Nucleus</keyword>
<feature type="region of interest" description="Disordered" evidence="6">
    <location>
        <begin position="782"/>
        <end position="833"/>
    </location>
</feature>
<sequence length="876" mass="96716">MYLPRALLSHLYLHLQRTNHALTPPVLILVSLDPDALCACRILTALFKRDYIPHKIQPISGYGDLQKAGEDLVKPMRTTEGGAGGVVVCLGVGGLIDLESMLGLEVDDEGQGGMGDVEVWVIDARRPWNLSNVFGSQSLGTVNEEGALVAKMEGVSQGRITPAFRPGKGGIFVFDDGDIEEELGAERDAYVALAEMPDLGEDDGESVGSDSDIDEEEERIPESGQVPKKRKSLSDEETDSDSDAEEGTPRKKRRSNSSSSIDSTPELGRPARRGLMIGLEQRDNSEPLLRSDSPDGSVILGSQTAKQPSARQLRRQLLRLRRKHDSVIQSYHNLGTSYSEPISSLMYSLASDLGRDDNDLLWHAIVGVSSMELSGRTTNGVGLSPSTSGSSSSWNRDRGEQIRAILRDEVRRLNPTDIRDIERERNIGDSAGIIQTHAKGPTDFSIRLSPEPRLLLVRHWSLYESMLHSPFLSAKLRIWQDTGKKRMDKLLAKMGISLAQSKQQYRFMDMELKRGLRERLLKFAPVYGLDGLVPTQVRGGGGKEGWGFVRCWGFGACLSAVDVGVIVGAILEVGDMDPKIHADAEAPFRTHSSGRDSGIGTPVDREDSAISIQLEAQTVQQQREEAISKRFWTAYDSLQKINLLQTHVKTAQHLHRAILSTGTALIEKKQIRHLRAFHMAVVREGPDVQLFTHPGALIKLALWLAEAITEQEGSKGKRGGELVVAGLDEGRGIYVVVGLGGGAGVVARREKEQRRAERRKEREKKREVRRVKKEKKKLLRRERMEANGEMWDGDLEESEDSDESESDASSDEDEEEDGGKKERGKGRNRFGIAFSEAVDDTGARVRQDSFEHSVVEVKKEDLSGFLESLSMKAVVG</sequence>
<dbReference type="GO" id="GO:0003697">
    <property type="term" value="F:single-stranded DNA binding"/>
    <property type="evidence" value="ECO:0007669"/>
    <property type="project" value="TreeGrafter"/>
</dbReference>
<keyword evidence="5" id="KW-0131">Cell cycle</keyword>
<dbReference type="PANTHER" id="PTHR10507:SF0">
    <property type="entry name" value="CELL DIVISION CONTROL PROTEIN 45 HOMOLOG"/>
    <property type="match status" value="1"/>
</dbReference>
<feature type="compositionally biased region" description="Acidic residues" evidence="6">
    <location>
        <begin position="198"/>
        <end position="219"/>
    </location>
</feature>
<evidence type="ECO:0000256" key="6">
    <source>
        <dbReference type="SAM" id="MobiDB-lite"/>
    </source>
</evidence>
<dbReference type="PANTHER" id="PTHR10507">
    <property type="entry name" value="CDC45-RELATED PROTEIN"/>
    <property type="match status" value="1"/>
</dbReference>
<gene>
    <name evidence="7" type="ORF">EG328_000708</name>
</gene>
<dbReference type="Pfam" id="PF02724">
    <property type="entry name" value="CDC45"/>
    <property type="match status" value="1"/>
</dbReference>
<comment type="subcellular location">
    <subcellularLocation>
        <location evidence="1">Nucleus</location>
    </subcellularLocation>
</comment>
<protein>
    <recommendedName>
        <fullName evidence="9">CDC45-like protein</fullName>
    </recommendedName>
</protein>
<evidence type="ECO:0000256" key="5">
    <source>
        <dbReference type="ARBA" id="ARBA00023306"/>
    </source>
</evidence>
<dbReference type="InterPro" id="IPR003874">
    <property type="entry name" value="CDC45"/>
</dbReference>
<dbReference type="GO" id="GO:0003682">
    <property type="term" value="F:chromatin binding"/>
    <property type="evidence" value="ECO:0007669"/>
    <property type="project" value="TreeGrafter"/>
</dbReference>
<evidence type="ECO:0000256" key="1">
    <source>
        <dbReference type="ARBA" id="ARBA00004123"/>
    </source>
</evidence>
<evidence type="ECO:0000313" key="7">
    <source>
        <dbReference type="EMBL" id="KAE9979770.1"/>
    </source>
</evidence>
<evidence type="ECO:0008006" key="9">
    <source>
        <dbReference type="Google" id="ProtNLM"/>
    </source>
</evidence>
<feature type="compositionally biased region" description="Acidic residues" evidence="6">
    <location>
        <begin position="235"/>
        <end position="246"/>
    </location>
</feature>
<evidence type="ECO:0000313" key="8">
    <source>
        <dbReference type="Proteomes" id="UP000447873"/>
    </source>
</evidence>
<feature type="compositionally biased region" description="Basic and acidic residues" evidence="6">
    <location>
        <begin position="747"/>
        <end position="766"/>
    </location>
</feature>
<dbReference type="GO" id="GO:0000727">
    <property type="term" value="P:double-strand break repair via break-induced replication"/>
    <property type="evidence" value="ECO:0007669"/>
    <property type="project" value="TreeGrafter"/>
</dbReference>
<dbReference type="GO" id="GO:0031261">
    <property type="term" value="C:DNA replication preinitiation complex"/>
    <property type="evidence" value="ECO:0007669"/>
    <property type="project" value="TreeGrafter"/>
</dbReference>
<dbReference type="AlphaFoldDB" id="A0A8H3V1N0"/>
<feature type="region of interest" description="Disordered" evidence="6">
    <location>
        <begin position="747"/>
        <end position="769"/>
    </location>
</feature>
<feature type="compositionally biased region" description="Polar residues" evidence="6">
    <location>
        <begin position="300"/>
        <end position="310"/>
    </location>
</feature>
<proteinExistence type="inferred from homology"/>